<sequence>MPFEVVKRTALDDDQNKQQQQGRYDDEDDFLTEQLLDQFLNEDDDDDYNKPRRYPEKKHKKKNYDIRKVTYKVASASQALNEGEAMGANVLIVDPPRKGLEEEVLHQLCQPINSRQKKTDNIEVLRDEDGYYDDEDDYDNANQNINLTNDVTTLIYVSCGFDALARDTTQLLSSNGGWELIRSTGYVLFPGSNHVETLAIFQRVDPRERGKRRQEKY</sequence>
<organism evidence="2">
    <name type="scientific">Proboscia inermis</name>
    <dbReference type="NCBI Taxonomy" id="420281"/>
    <lineage>
        <taxon>Eukaryota</taxon>
        <taxon>Sar</taxon>
        <taxon>Stramenopiles</taxon>
        <taxon>Ochrophyta</taxon>
        <taxon>Bacillariophyta</taxon>
        <taxon>Coscinodiscophyceae</taxon>
        <taxon>Rhizosoleniophycidae</taxon>
        <taxon>Rhizosoleniales</taxon>
        <taxon>Rhizosoleniaceae</taxon>
        <taxon>Proboscia</taxon>
    </lineage>
</organism>
<dbReference type="EMBL" id="HBEL01000162">
    <property type="protein sequence ID" value="CAD8403981.1"/>
    <property type="molecule type" value="Transcribed_RNA"/>
</dbReference>
<proteinExistence type="predicted"/>
<dbReference type="AlphaFoldDB" id="A0A7S0G9V6"/>
<name>A0A7S0G9V6_9STRA</name>
<feature type="region of interest" description="Disordered" evidence="1">
    <location>
        <begin position="1"/>
        <end position="61"/>
    </location>
</feature>
<evidence type="ECO:0000313" key="2">
    <source>
        <dbReference type="EMBL" id="CAD8403981.1"/>
    </source>
</evidence>
<accession>A0A7S0G9V6</accession>
<feature type="compositionally biased region" description="Basic and acidic residues" evidence="1">
    <location>
        <begin position="1"/>
        <end position="16"/>
    </location>
</feature>
<dbReference type="PANTHER" id="PTHR47548">
    <property type="entry name" value="BNAA06G32370D PROTEIN"/>
    <property type="match status" value="1"/>
</dbReference>
<gene>
    <name evidence="2" type="ORF">PINE0816_LOCUS81</name>
</gene>
<reference evidence="2" key="1">
    <citation type="submission" date="2021-01" db="EMBL/GenBank/DDBJ databases">
        <authorList>
            <person name="Corre E."/>
            <person name="Pelletier E."/>
            <person name="Niang G."/>
            <person name="Scheremetjew M."/>
            <person name="Finn R."/>
            <person name="Kale V."/>
            <person name="Holt S."/>
            <person name="Cochrane G."/>
            <person name="Meng A."/>
            <person name="Brown T."/>
            <person name="Cohen L."/>
        </authorList>
    </citation>
    <scope>NUCLEOTIDE SEQUENCE</scope>
    <source>
        <strain evidence="2">CCAP1064/1</strain>
    </source>
</reference>
<dbReference type="InterPro" id="IPR029063">
    <property type="entry name" value="SAM-dependent_MTases_sf"/>
</dbReference>
<dbReference type="PANTHER" id="PTHR47548:SF1">
    <property type="entry name" value="S-ADENOSYL-L-METHIONINE-DEPENDENT METHYLTRANSFERASES SUPERFAMILY PROTEIN"/>
    <property type="match status" value="1"/>
</dbReference>
<dbReference type="Gene3D" id="3.40.50.150">
    <property type="entry name" value="Vaccinia Virus protein VP39"/>
    <property type="match status" value="1"/>
</dbReference>
<evidence type="ECO:0000256" key="1">
    <source>
        <dbReference type="SAM" id="MobiDB-lite"/>
    </source>
</evidence>
<protein>
    <submittedName>
        <fullName evidence="2">Uncharacterized protein</fullName>
    </submittedName>
</protein>
<dbReference type="InterPro" id="IPR053304">
    <property type="entry name" value="RNA_M5U_MTase"/>
</dbReference>